<gene>
    <name evidence="5" type="ORF">GC101_14815</name>
</gene>
<dbReference type="SUPFAM" id="SSF56796">
    <property type="entry name" value="Dehydroquinate synthase-like"/>
    <property type="match status" value="1"/>
</dbReference>
<name>A0ABX1YID0_9BACL</name>
<evidence type="ECO:0000256" key="3">
    <source>
        <dbReference type="ARBA" id="ARBA00023002"/>
    </source>
</evidence>
<sequence length="398" mass="42540">MAERLIVRAAPQEFVCREGSWNDLEEHLRRRGIERVLVVRGVKSWAAAGRYWPQLDGTEIHYHVYGGECTYGERDAIAGYAAEHQLQAIIAVGGGKITDVVKSAAAKLNLPAVILPTLAATCAAWSSLSVMYDAHGAYIRFDVFPRSNALVLLDPAVIAASPPELLAAGIGDTLAKWYEADAIIRHLPAPPVEVELAWSTARKCRDHLLEYSAAALAAVSAGVLDDALTRTVETIIMVGGLVGGFGEDYGRTAGAHSVHDALTAIPEAHSLLHGSKVAYGVLVQLALEENFAEIEELLPFYRQIGLPASLADMGLDFLTPGDLLELGERAAVPEASIHRMHGRITAARIADAAVELERFVGSWRRDSSGGPGRALDTGEVAQTNDAAGVGMWTKQAGK</sequence>
<dbReference type="Pfam" id="PF00465">
    <property type="entry name" value="Fe-ADH"/>
    <property type="match status" value="1"/>
</dbReference>
<proteinExistence type="inferred from homology"/>
<reference evidence="5 6" key="1">
    <citation type="submission" date="2019-10" db="EMBL/GenBank/DDBJ databases">
        <title>Description of Paenibacillus terricola sp. nov.</title>
        <authorList>
            <person name="Carlier A."/>
            <person name="Qi S."/>
        </authorList>
    </citation>
    <scope>NUCLEOTIDE SEQUENCE [LARGE SCALE GENOMIC DNA]</scope>
    <source>
        <strain evidence="5 6">LMG 31459</strain>
    </source>
</reference>
<accession>A0ABX1YID0</accession>
<dbReference type="Gene3D" id="3.40.50.1970">
    <property type="match status" value="1"/>
</dbReference>
<comment type="similarity">
    <text evidence="1">Belongs to the iron-containing alcohol dehydrogenase family.</text>
</comment>
<dbReference type="PIRSF" id="PIRSF000112">
    <property type="entry name" value="Glycerol_dehydrogenase"/>
    <property type="match status" value="1"/>
</dbReference>
<comment type="caution">
    <text evidence="5">The sequence shown here is derived from an EMBL/GenBank/DDBJ whole genome shotgun (WGS) entry which is preliminary data.</text>
</comment>
<keyword evidence="2" id="KW-0479">Metal-binding</keyword>
<keyword evidence="3" id="KW-0560">Oxidoreductase</keyword>
<evidence type="ECO:0000256" key="1">
    <source>
        <dbReference type="ARBA" id="ARBA00007358"/>
    </source>
</evidence>
<dbReference type="PROSITE" id="PS00913">
    <property type="entry name" value="ADH_IRON_1"/>
    <property type="match status" value="1"/>
</dbReference>
<evidence type="ECO:0000313" key="5">
    <source>
        <dbReference type="EMBL" id="NOU80139.1"/>
    </source>
</evidence>
<evidence type="ECO:0000313" key="6">
    <source>
        <dbReference type="Proteomes" id="UP000596857"/>
    </source>
</evidence>
<dbReference type="Proteomes" id="UP000596857">
    <property type="component" value="Unassembled WGS sequence"/>
</dbReference>
<dbReference type="CDD" id="cd08172">
    <property type="entry name" value="GlyDH-like"/>
    <property type="match status" value="1"/>
</dbReference>
<protein>
    <submittedName>
        <fullName evidence="5">Iron-containing alcohol dehydrogenase</fullName>
    </submittedName>
</protein>
<dbReference type="EMBL" id="WHOB01000039">
    <property type="protein sequence ID" value="NOU80139.1"/>
    <property type="molecule type" value="Genomic_DNA"/>
</dbReference>
<dbReference type="PANTHER" id="PTHR43616:SF3">
    <property type="entry name" value="HYDROXYCARBOXYLATE DEHYDROGENASE A"/>
    <property type="match status" value="1"/>
</dbReference>
<dbReference type="InterPro" id="IPR018211">
    <property type="entry name" value="ADH_Fe_CS"/>
</dbReference>
<dbReference type="Gene3D" id="1.20.1090.10">
    <property type="entry name" value="Dehydroquinate synthase-like - alpha domain"/>
    <property type="match status" value="1"/>
</dbReference>
<dbReference type="PANTHER" id="PTHR43616">
    <property type="entry name" value="GLYCEROL DEHYDROGENASE"/>
    <property type="match status" value="1"/>
</dbReference>
<evidence type="ECO:0000256" key="2">
    <source>
        <dbReference type="ARBA" id="ARBA00022723"/>
    </source>
</evidence>
<feature type="domain" description="Alcohol dehydrogenase iron-type/glycerol dehydrogenase GldA" evidence="4">
    <location>
        <begin position="11"/>
        <end position="155"/>
    </location>
</feature>
<evidence type="ECO:0000259" key="4">
    <source>
        <dbReference type="Pfam" id="PF00465"/>
    </source>
</evidence>
<keyword evidence="6" id="KW-1185">Reference proteome</keyword>
<organism evidence="5 6">
    <name type="scientific">Paenibacillus phytohabitans</name>
    <dbReference type="NCBI Taxonomy" id="2654978"/>
    <lineage>
        <taxon>Bacteria</taxon>
        <taxon>Bacillati</taxon>
        <taxon>Bacillota</taxon>
        <taxon>Bacilli</taxon>
        <taxon>Bacillales</taxon>
        <taxon>Paenibacillaceae</taxon>
        <taxon>Paenibacillus</taxon>
    </lineage>
</organism>
<dbReference type="InterPro" id="IPR016205">
    <property type="entry name" value="Glycerol_DH"/>
</dbReference>
<dbReference type="InterPro" id="IPR001670">
    <property type="entry name" value="ADH_Fe/GldA"/>
</dbReference>